<evidence type="ECO:0000259" key="11">
    <source>
        <dbReference type="Pfam" id="PF00288"/>
    </source>
</evidence>
<dbReference type="SUPFAM" id="SSF55060">
    <property type="entry name" value="GHMP Kinase, C-terminal domain"/>
    <property type="match status" value="1"/>
</dbReference>
<dbReference type="InterPro" id="IPR006204">
    <property type="entry name" value="GHMP_kinase_N_dom"/>
</dbReference>
<dbReference type="SUPFAM" id="SSF54211">
    <property type="entry name" value="Ribosomal protein S5 domain 2-like"/>
    <property type="match status" value="1"/>
</dbReference>
<evidence type="ECO:0000259" key="12">
    <source>
        <dbReference type="Pfam" id="PF08544"/>
    </source>
</evidence>
<feature type="active site" evidence="10">
    <location>
        <position position="11"/>
    </location>
</feature>
<feature type="active site" evidence="10">
    <location>
        <position position="137"/>
    </location>
</feature>
<dbReference type="Pfam" id="PF08544">
    <property type="entry name" value="GHMP_kinases_C"/>
    <property type="match status" value="1"/>
</dbReference>
<dbReference type="EMBL" id="JAJHNU010000001">
    <property type="protein sequence ID" value="MDN4120474.1"/>
    <property type="molecule type" value="Genomic_DNA"/>
</dbReference>
<sequence>MVLYDVPAPAKINLFLHVTGRRADGYHLLQTAFRFIDVQDYLSFDLRSDGQIVREQETLAGLTAENDLIMRAAHALQQATGCSLGVQIHCQKNIPAGAGLGGGSSDAATTLLALNRLWSLGLRRDQLMAIGMQLGADVPVFIFGQAAFAQGIGELLEPIQVPSHHYVLIKPPQHISTGDVFQHKSLTRDEGRVKVTDFTTWQANNTAYFGKNNLETLVSQMYPEIASLKNHLHVLGINARMTGSGSCFFAEVPSKHEALLTKQQISSKISQVADTAGLIEQTWVCSGLQDHPLRYWI</sequence>
<keyword evidence="4 10" id="KW-0808">Transferase</keyword>
<keyword evidence="14" id="KW-1185">Reference proteome</keyword>
<evidence type="ECO:0000256" key="8">
    <source>
        <dbReference type="ARBA" id="ARBA00023229"/>
    </source>
</evidence>
<evidence type="ECO:0000313" key="13">
    <source>
        <dbReference type="EMBL" id="MDN4120474.1"/>
    </source>
</evidence>
<dbReference type="EC" id="2.7.1.148" evidence="2 10"/>
<keyword evidence="6 10" id="KW-0418">Kinase</keyword>
<comment type="similarity">
    <text evidence="1 10">Belongs to the GHMP kinase family. IspE subfamily.</text>
</comment>
<dbReference type="Gene3D" id="3.30.70.890">
    <property type="entry name" value="GHMP kinase, C-terminal domain"/>
    <property type="match status" value="1"/>
</dbReference>
<comment type="caution">
    <text evidence="13">The sequence shown here is derived from an EMBL/GenBank/DDBJ whole genome shotgun (WGS) entry which is preliminary data.</text>
</comment>
<keyword evidence="7 10" id="KW-0067">ATP-binding</keyword>
<dbReference type="InterPro" id="IPR014721">
    <property type="entry name" value="Ribsml_uS5_D2-typ_fold_subgr"/>
</dbReference>
<evidence type="ECO:0000256" key="10">
    <source>
        <dbReference type="HAMAP-Rule" id="MF_00061"/>
    </source>
</evidence>
<dbReference type="Pfam" id="PF00288">
    <property type="entry name" value="GHMP_kinases_N"/>
    <property type="match status" value="1"/>
</dbReference>
<organism evidence="13 14">
    <name type="scientific">Alcaligenes endophyticus</name>
    <dbReference type="NCBI Taxonomy" id="1929088"/>
    <lineage>
        <taxon>Bacteria</taxon>
        <taxon>Pseudomonadati</taxon>
        <taxon>Pseudomonadota</taxon>
        <taxon>Betaproteobacteria</taxon>
        <taxon>Burkholderiales</taxon>
        <taxon>Alcaligenaceae</taxon>
        <taxon>Alcaligenes</taxon>
    </lineage>
</organism>
<dbReference type="InterPro" id="IPR036554">
    <property type="entry name" value="GHMP_kinase_C_sf"/>
</dbReference>
<evidence type="ECO:0000256" key="4">
    <source>
        <dbReference type="ARBA" id="ARBA00022679"/>
    </source>
</evidence>
<dbReference type="Proteomes" id="UP001168613">
    <property type="component" value="Unassembled WGS sequence"/>
</dbReference>
<keyword evidence="8 10" id="KW-0414">Isoprene biosynthesis</keyword>
<evidence type="ECO:0000256" key="7">
    <source>
        <dbReference type="ARBA" id="ARBA00022840"/>
    </source>
</evidence>
<reference evidence="13" key="1">
    <citation type="submission" date="2021-11" db="EMBL/GenBank/DDBJ databases">
        <title>Draft genome sequence of Alcaligenes endophyticus type strain CCUG 75668T.</title>
        <authorList>
            <person name="Salva-Serra F."/>
            <person name="Duran R.E."/>
            <person name="Seeger M."/>
            <person name="Moore E.R.B."/>
            <person name="Jaen-Luchoro D."/>
        </authorList>
    </citation>
    <scope>NUCLEOTIDE SEQUENCE</scope>
    <source>
        <strain evidence="13">CCUG 75668</strain>
    </source>
</reference>
<dbReference type="HAMAP" id="MF_00061">
    <property type="entry name" value="IspE"/>
    <property type="match status" value="1"/>
</dbReference>
<evidence type="ECO:0000256" key="3">
    <source>
        <dbReference type="ARBA" id="ARBA00017473"/>
    </source>
</evidence>
<accession>A0ABT8EGQ6</accession>
<keyword evidence="5 10" id="KW-0547">Nucleotide-binding</keyword>
<dbReference type="InterPro" id="IPR004424">
    <property type="entry name" value="IspE"/>
</dbReference>
<dbReference type="InterPro" id="IPR020568">
    <property type="entry name" value="Ribosomal_Su5_D2-typ_SF"/>
</dbReference>
<dbReference type="Gene3D" id="3.30.230.10">
    <property type="match status" value="1"/>
</dbReference>
<dbReference type="PANTHER" id="PTHR43527:SF2">
    <property type="entry name" value="4-DIPHOSPHOCYTIDYL-2-C-METHYL-D-ERYTHRITOL KINASE, CHLOROPLASTIC"/>
    <property type="match status" value="1"/>
</dbReference>
<evidence type="ECO:0000313" key="14">
    <source>
        <dbReference type="Proteomes" id="UP001168613"/>
    </source>
</evidence>
<evidence type="ECO:0000256" key="1">
    <source>
        <dbReference type="ARBA" id="ARBA00009684"/>
    </source>
</evidence>
<comment type="function">
    <text evidence="10">Catalyzes the phosphorylation of the position 2 hydroxy group of 4-diphosphocytidyl-2C-methyl-D-erythritol.</text>
</comment>
<dbReference type="NCBIfam" id="TIGR00154">
    <property type="entry name" value="ispE"/>
    <property type="match status" value="1"/>
</dbReference>
<name>A0ABT8EGQ6_9BURK</name>
<comment type="pathway">
    <text evidence="10">Isoprenoid biosynthesis; isopentenyl diphosphate biosynthesis via DXP pathway; isopentenyl diphosphate from 1-deoxy-D-xylulose 5-phosphate: step 3/6.</text>
</comment>
<proteinExistence type="inferred from homology"/>
<evidence type="ECO:0000256" key="9">
    <source>
        <dbReference type="ARBA" id="ARBA00032554"/>
    </source>
</evidence>
<dbReference type="RefSeq" id="WP_266122217.1">
    <property type="nucleotide sequence ID" value="NZ_JAJHNU010000001.1"/>
</dbReference>
<evidence type="ECO:0000256" key="2">
    <source>
        <dbReference type="ARBA" id="ARBA00012052"/>
    </source>
</evidence>
<feature type="domain" description="GHMP kinase N-terminal" evidence="11">
    <location>
        <begin position="68"/>
        <end position="145"/>
    </location>
</feature>
<dbReference type="PANTHER" id="PTHR43527">
    <property type="entry name" value="4-DIPHOSPHOCYTIDYL-2-C-METHYL-D-ERYTHRITOL KINASE, CHLOROPLASTIC"/>
    <property type="match status" value="1"/>
</dbReference>
<feature type="binding site" evidence="10">
    <location>
        <begin position="95"/>
        <end position="105"/>
    </location>
    <ligand>
        <name>ATP</name>
        <dbReference type="ChEBI" id="CHEBI:30616"/>
    </ligand>
</feature>
<protein>
    <recommendedName>
        <fullName evidence="3 10">4-diphosphocytidyl-2-C-methyl-D-erythritol kinase</fullName>
        <shortName evidence="10">CMK</shortName>
        <ecNumber evidence="2 10">2.7.1.148</ecNumber>
    </recommendedName>
    <alternativeName>
        <fullName evidence="9 10">4-(cytidine-5'-diphospho)-2-C-methyl-D-erythritol kinase</fullName>
    </alternativeName>
</protein>
<feature type="domain" description="GHMP kinase C-terminal" evidence="12">
    <location>
        <begin position="214"/>
        <end position="266"/>
    </location>
</feature>
<dbReference type="GO" id="GO:0050515">
    <property type="term" value="F:4-(cytidine 5'-diphospho)-2-C-methyl-D-erythritol kinase activity"/>
    <property type="evidence" value="ECO:0007669"/>
    <property type="project" value="UniProtKB-EC"/>
</dbReference>
<evidence type="ECO:0000256" key="5">
    <source>
        <dbReference type="ARBA" id="ARBA00022741"/>
    </source>
</evidence>
<gene>
    <name evidence="10 13" type="primary">ispE</name>
    <name evidence="13" type="ORF">LMS43_04125</name>
</gene>
<comment type="catalytic activity">
    <reaction evidence="10">
        <text>4-CDP-2-C-methyl-D-erythritol + ATP = 4-CDP-2-C-methyl-D-erythritol 2-phosphate + ADP + H(+)</text>
        <dbReference type="Rhea" id="RHEA:18437"/>
        <dbReference type="ChEBI" id="CHEBI:15378"/>
        <dbReference type="ChEBI" id="CHEBI:30616"/>
        <dbReference type="ChEBI" id="CHEBI:57823"/>
        <dbReference type="ChEBI" id="CHEBI:57919"/>
        <dbReference type="ChEBI" id="CHEBI:456216"/>
        <dbReference type="EC" id="2.7.1.148"/>
    </reaction>
</comment>
<dbReference type="PIRSF" id="PIRSF010376">
    <property type="entry name" value="IspE"/>
    <property type="match status" value="1"/>
</dbReference>
<dbReference type="InterPro" id="IPR013750">
    <property type="entry name" value="GHMP_kinase_C_dom"/>
</dbReference>
<evidence type="ECO:0000256" key="6">
    <source>
        <dbReference type="ARBA" id="ARBA00022777"/>
    </source>
</evidence>